<dbReference type="InterPro" id="IPR010982">
    <property type="entry name" value="Lambda_DNA-bd_dom_sf"/>
</dbReference>
<accession>A0A1B2EZX9</accession>
<reference evidence="1" key="1">
    <citation type="submission" date="2016-07" db="EMBL/GenBank/DDBJ databases">
        <title>Microvirga ossetica sp. nov. a new species of rhizobia isolated from root nodules of the legume species Vicia alpestris Steven originated from North Ossetia region in the Caucasus.</title>
        <authorList>
            <person name="Safronova V.I."/>
            <person name="Kuznetsova I.G."/>
            <person name="Sazanova A.L."/>
            <person name="Belimov A."/>
            <person name="Andronov E."/>
            <person name="Osledkin Y.S."/>
            <person name="Onishchuk O.P."/>
            <person name="Kurchak O.N."/>
            <person name="Shaposhnikov A.I."/>
            <person name="Willems A."/>
            <person name="Tikhonovich I.A."/>
        </authorList>
    </citation>
    <scope>NUCLEOTIDE SEQUENCE [LARGE SCALE GENOMIC DNA]</scope>
    <source>
        <strain evidence="1">V5/3M</strain>
        <plasmid evidence="1">unnamed5</plasmid>
    </source>
</reference>
<geneLocation type="plasmid" evidence="1">
    <name>unnamed5</name>
</geneLocation>
<dbReference type="Gene3D" id="1.10.260.40">
    <property type="entry name" value="lambda repressor-like DNA-binding domains"/>
    <property type="match status" value="1"/>
</dbReference>
<protein>
    <submittedName>
        <fullName evidence="1">Uncharacterized protein</fullName>
    </submittedName>
</protein>
<dbReference type="AlphaFoldDB" id="A0A1B2EZX9"/>
<proteinExistence type="predicted"/>
<dbReference type="EMBL" id="CP016621">
    <property type="protein sequence ID" value="ANY85526.1"/>
    <property type="molecule type" value="Genomic_DNA"/>
</dbReference>
<organism evidence="1">
    <name type="scientific">Microvirga ossetica</name>
    <dbReference type="NCBI Taxonomy" id="1882682"/>
    <lineage>
        <taxon>Bacteria</taxon>
        <taxon>Pseudomonadati</taxon>
        <taxon>Pseudomonadota</taxon>
        <taxon>Alphaproteobacteria</taxon>
        <taxon>Hyphomicrobiales</taxon>
        <taxon>Methylobacteriaceae</taxon>
        <taxon>Microvirga</taxon>
    </lineage>
</organism>
<dbReference type="OrthoDB" id="7871319at2"/>
<dbReference type="InterPro" id="IPR001387">
    <property type="entry name" value="Cro/C1-type_HTH"/>
</dbReference>
<dbReference type="SUPFAM" id="SSF47413">
    <property type="entry name" value="lambda repressor-like DNA-binding domains"/>
    <property type="match status" value="1"/>
</dbReference>
<dbReference type="RefSeq" id="WP_099516295.1">
    <property type="nucleotide sequence ID" value="NZ_CP016621.1"/>
</dbReference>
<dbReference type="CDD" id="cd00093">
    <property type="entry name" value="HTH_XRE"/>
    <property type="match status" value="1"/>
</dbReference>
<name>A0A1B2EZX9_9HYPH</name>
<gene>
    <name evidence="1" type="ORF">BB934_45750</name>
</gene>
<sequence>MAQAVETKQTRTKRKATAKAVPVKMKSVKRIDPASFLAFRTRLGLSLRQTAKQLDVDESTVKRWEWGSRDIPYIVGLAMAALEAGLETNCKVIVEVREVKPRGRAAVVA</sequence>
<dbReference type="GO" id="GO:0003677">
    <property type="term" value="F:DNA binding"/>
    <property type="evidence" value="ECO:0007669"/>
    <property type="project" value="InterPro"/>
</dbReference>
<keyword evidence="1" id="KW-0614">Plasmid</keyword>
<dbReference type="KEGG" id="moc:BB934_45750"/>
<evidence type="ECO:0000313" key="1">
    <source>
        <dbReference type="EMBL" id="ANY85526.1"/>
    </source>
</evidence>